<evidence type="ECO:0000256" key="3">
    <source>
        <dbReference type="ARBA" id="ARBA00022691"/>
    </source>
</evidence>
<dbReference type="InterPro" id="IPR046341">
    <property type="entry name" value="SET_dom_sf"/>
</dbReference>
<proteinExistence type="predicted"/>
<feature type="non-terminal residue" evidence="5">
    <location>
        <position position="1"/>
    </location>
</feature>
<dbReference type="eggNOG" id="KOG1337">
    <property type="taxonomic scope" value="Eukaryota"/>
</dbReference>
<dbReference type="Proteomes" id="UP000001876">
    <property type="component" value="Unassembled WGS sequence"/>
</dbReference>
<dbReference type="InterPro" id="IPR050600">
    <property type="entry name" value="SETD3_SETD6_MTase"/>
</dbReference>
<dbReference type="Gene3D" id="3.90.1420.10">
    <property type="entry name" value="Rubisco LSMT, substrate-binding domain"/>
    <property type="match status" value="1"/>
</dbReference>
<dbReference type="PANTHER" id="PTHR13271">
    <property type="entry name" value="UNCHARACTERIZED PUTATIVE METHYLTRANSFERASE"/>
    <property type="match status" value="1"/>
</dbReference>
<feature type="domain" description="SET" evidence="4">
    <location>
        <begin position="11"/>
        <end position="217"/>
    </location>
</feature>
<dbReference type="SUPFAM" id="SSF82199">
    <property type="entry name" value="SET domain"/>
    <property type="match status" value="1"/>
</dbReference>
<name>C1MLT4_MICPC</name>
<dbReference type="GO" id="GO:0032259">
    <property type="term" value="P:methylation"/>
    <property type="evidence" value="ECO:0007669"/>
    <property type="project" value="UniProtKB-KW"/>
</dbReference>
<organism evidence="6">
    <name type="scientific">Micromonas pusilla (strain CCMP1545)</name>
    <name type="common">Picoplanktonic green alga</name>
    <dbReference type="NCBI Taxonomy" id="564608"/>
    <lineage>
        <taxon>Eukaryota</taxon>
        <taxon>Viridiplantae</taxon>
        <taxon>Chlorophyta</taxon>
        <taxon>Mamiellophyceae</taxon>
        <taxon>Mamiellales</taxon>
        <taxon>Mamiellaceae</taxon>
        <taxon>Micromonas</taxon>
    </lineage>
</organism>
<protein>
    <submittedName>
        <fullName evidence="5">Set domain protein</fullName>
    </submittedName>
</protein>
<dbReference type="Pfam" id="PF09273">
    <property type="entry name" value="Rubis-subs-bind"/>
    <property type="match status" value="1"/>
</dbReference>
<accession>C1MLT4</accession>
<dbReference type="OrthoDB" id="341421at2759"/>
<dbReference type="RefSeq" id="XP_003057276.1">
    <property type="nucleotide sequence ID" value="XM_003057230.1"/>
</dbReference>
<dbReference type="PROSITE" id="PS50280">
    <property type="entry name" value="SET"/>
    <property type="match status" value="1"/>
</dbReference>
<dbReference type="GO" id="GO:0016279">
    <property type="term" value="F:protein-lysine N-methyltransferase activity"/>
    <property type="evidence" value="ECO:0007669"/>
    <property type="project" value="TreeGrafter"/>
</dbReference>
<evidence type="ECO:0000313" key="6">
    <source>
        <dbReference type="Proteomes" id="UP000001876"/>
    </source>
</evidence>
<keyword evidence="2" id="KW-0808">Transferase</keyword>
<dbReference type="KEGG" id="mpp:MICPUCDRAFT_2803"/>
<reference evidence="5 6" key="1">
    <citation type="journal article" date="2009" name="Science">
        <title>Green evolution and dynamic adaptations revealed by genomes of the marine picoeukaryotes Micromonas.</title>
        <authorList>
            <person name="Worden A.Z."/>
            <person name="Lee J.H."/>
            <person name="Mock T."/>
            <person name="Rouze P."/>
            <person name="Simmons M.P."/>
            <person name="Aerts A.L."/>
            <person name="Allen A.E."/>
            <person name="Cuvelier M.L."/>
            <person name="Derelle E."/>
            <person name="Everett M.V."/>
            <person name="Foulon E."/>
            <person name="Grimwood J."/>
            <person name="Gundlach H."/>
            <person name="Henrissat B."/>
            <person name="Napoli C."/>
            <person name="McDonald S.M."/>
            <person name="Parker M.S."/>
            <person name="Rombauts S."/>
            <person name="Salamov A."/>
            <person name="Von Dassow P."/>
            <person name="Badger J.H."/>
            <person name="Coutinho P.M."/>
            <person name="Demir E."/>
            <person name="Dubchak I."/>
            <person name="Gentemann C."/>
            <person name="Eikrem W."/>
            <person name="Gready J.E."/>
            <person name="John U."/>
            <person name="Lanier W."/>
            <person name="Lindquist E.A."/>
            <person name="Lucas S."/>
            <person name="Mayer K.F."/>
            <person name="Moreau H."/>
            <person name="Not F."/>
            <person name="Otillar R."/>
            <person name="Panaud O."/>
            <person name="Pangilinan J."/>
            <person name="Paulsen I."/>
            <person name="Piegu B."/>
            <person name="Poliakov A."/>
            <person name="Robbens S."/>
            <person name="Schmutz J."/>
            <person name="Toulza E."/>
            <person name="Wyss T."/>
            <person name="Zelensky A."/>
            <person name="Zhou K."/>
            <person name="Armbrust E.V."/>
            <person name="Bhattacharya D."/>
            <person name="Goodenough U.W."/>
            <person name="Van de Peer Y."/>
            <person name="Grigoriev I.V."/>
        </authorList>
    </citation>
    <scope>NUCLEOTIDE SEQUENCE [LARGE SCALE GENOMIC DNA]</scope>
    <source>
        <strain evidence="5 6">CCMP1545</strain>
    </source>
</reference>
<keyword evidence="3" id="KW-0949">S-adenosyl-L-methionine</keyword>
<dbReference type="EMBL" id="GG663737">
    <property type="protein sequence ID" value="EEH58921.1"/>
    <property type="molecule type" value="Genomic_DNA"/>
</dbReference>
<keyword evidence="1" id="KW-0489">Methyltransferase</keyword>
<evidence type="ECO:0000259" key="4">
    <source>
        <dbReference type="PROSITE" id="PS50280"/>
    </source>
</evidence>
<dbReference type="AlphaFoldDB" id="C1MLT4"/>
<dbReference type="PANTHER" id="PTHR13271:SF123">
    <property type="entry name" value="RIBULOSE-1,5-BISPHOSPHATE CARBOXYLASE_OXYGENASE SMALL SUBUNIT N-METHYLTRANSFERASE I-RELATED"/>
    <property type="match status" value="1"/>
</dbReference>
<sequence length="308" mass="33865">WLTNSQRLPAQKLDLVVDLPEGRGLVAREDVKRGEPLLEIPDASLITVERAVKESKLGPKHAELQEWSLLAAFLAEQALDIENGDESGVFAAYVKALPRRTGGVLDWPEEDVKTLLAGSPSQRAAYERQASVDGAIEEIRAEFPQLTPGALRWAFDVLFSRLIRLPNRGGELALVPWADMLNHKPGCNAYIDDSGGKVCLQPDRAYKPGEQVFASYGQRPSAELLISYGFAPEVGENPDDEYEITLGIDPNDRYADAKAAALEKIGLRPVESFPLRLNGYPKQLLQYASFALCDPDDPKELEGLAEKA</sequence>
<dbReference type="InterPro" id="IPR036464">
    <property type="entry name" value="Rubisco_LSMT_subst-bd_sf"/>
</dbReference>
<gene>
    <name evidence="5" type="ORF">MICPUCDRAFT_2803</name>
</gene>
<dbReference type="InterPro" id="IPR015353">
    <property type="entry name" value="Rubisco_LSMT_subst-bd"/>
</dbReference>
<dbReference type="OMA" id="QEWSVLA"/>
<evidence type="ECO:0000256" key="1">
    <source>
        <dbReference type="ARBA" id="ARBA00022603"/>
    </source>
</evidence>
<dbReference type="Gene3D" id="3.90.1410.10">
    <property type="entry name" value="set domain protein methyltransferase, domain 1"/>
    <property type="match status" value="1"/>
</dbReference>
<dbReference type="InterPro" id="IPR001214">
    <property type="entry name" value="SET_dom"/>
</dbReference>
<dbReference type="GeneID" id="9682258"/>
<evidence type="ECO:0000256" key="2">
    <source>
        <dbReference type="ARBA" id="ARBA00022679"/>
    </source>
</evidence>
<keyword evidence="6" id="KW-1185">Reference proteome</keyword>
<feature type="non-terminal residue" evidence="5">
    <location>
        <position position="308"/>
    </location>
</feature>
<dbReference type="Pfam" id="PF00856">
    <property type="entry name" value="SET"/>
    <property type="match status" value="1"/>
</dbReference>
<evidence type="ECO:0000313" key="5">
    <source>
        <dbReference type="EMBL" id="EEH58921.1"/>
    </source>
</evidence>